<dbReference type="Proteomes" id="UP001596023">
    <property type="component" value="Unassembled WGS sequence"/>
</dbReference>
<proteinExistence type="predicted"/>
<evidence type="ECO:0000313" key="2">
    <source>
        <dbReference type="EMBL" id="MFC4676704.1"/>
    </source>
</evidence>
<protein>
    <submittedName>
        <fullName evidence="2">Uncharacterized protein</fullName>
    </submittedName>
</protein>
<keyword evidence="3" id="KW-1185">Reference proteome</keyword>
<gene>
    <name evidence="2" type="ORF">ACFO6W_23770</name>
</gene>
<dbReference type="EMBL" id="JBHSGN010000156">
    <property type="protein sequence ID" value="MFC4676704.1"/>
    <property type="molecule type" value="Genomic_DNA"/>
</dbReference>
<sequence length="40" mass="4760">MLLHWGKIVPTQCYRQDNRRSDTMPRMPDQPISNASFQLQ</sequence>
<organism evidence="2 3">
    <name type="scientific">Dysgonomonas termitidis</name>
    <dbReference type="NCBI Taxonomy" id="1516126"/>
    <lineage>
        <taxon>Bacteria</taxon>
        <taxon>Pseudomonadati</taxon>
        <taxon>Bacteroidota</taxon>
        <taxon>Bacteroidia</taxon>
        <taxon>Bacteroidales</taxon>
        <taxon>Dysgonomonadaceae</taxon>
        <taxon>Dysgonomonas</taxon>
    </lineage>
</organism>
<name>A0ABV9L2F9_9BACT</name>
<feature type="compositionally biased region" description="Polar residues" evidence="1">
    <location>
        <begin position="31"/>
        <end position="40"/>
    </location>
</feature>
<comment type="caution">
    <text evidence="2">The sequence shown here is derived from an EMBL/GenBank/DDBJ whole genome shotgun (WGS) entry which is preliminary data.</text>
</comment>
<reference evidence="3" key="1">
    <citation type="journal article" date="2019" name="Int. J. Syst. Evol. Microbiol.">
        <title>The Global Catalogue of Microorganisms (GCM) 10K type strain sequencing project: providing services to taxonomists for standard genome sequencing and annotation.</title>
        <authorList>
            <consortium name="The Broad Institute Genomics Platform"/>
            <consortium name="The Broad Institute Genome Sequencing Center for Infectious Disease"/>
            <person name="Wu L."/>
            <person name="Ma J."/>
        </authorList>
    </citation>
    <scope>NUCLEOTIDE SEQUENCE [LARGE SCALE GENOMIC DNA]</scope>
    <source>
        <strain evidence="3">CCUG 66188</strain>
    </source>
</reference>
<evidence type="ECO:0000256" key="1">
    <source>
        <dbReference type="SAM" id="MobiDB-lite"/>
    </source>
</evidence>
<feature type="region of interest" description="Disordered" evidence="1">
    <location>
        <begin position="16"/>
        <end position="40"/>
    </location>
</feature>
<accession>A0ABV9L2F9</accession>
<evidence type="ECO:0000313" key="3">
    <source>
        <dbReference type="Proteomes" id="UP001596023"/>
    </source>
</evidence>